<evidence type="ECO:0000313" key="10">
    <source>
        <dbReference type="Proteomes" id="UP000033710"/>
    </source>
</evidence>
<dbReference type="KEGG" id="ssck:SPSK_01125"/>
<dbReference type="GeneID" id="27663333"/>
<comment type="cofactor">
    <cofactor evidence="1">
        <name>Fe(2+)</name>
        <dbReference type="ChEBI" id="CHEBI:29033"/>
    </cofactor>
</comment>
<evidence type="ECO:0000259" key="8">
    <source>
        <dbReference type="Pfam" id="PF02668"/>
    </source>
</evidence>
<dbReference type="InterPro" id="IPR042098">
    <property type="entry name" value="TauD-like_sf"/>
</dbReference>
<dbReference type="InterPro" id="IPR003819">
    <property type="entry name" value="TauD/TfdA-like"/>
</dbReference>
<keyword evidence="7" id="KW-0732">Signal</keyword>
<evidence type="ECO:0000313" key="9">
    <source>
        <dbReference type="EMBL" id="KJR81451.1"/>
    </source>
</evidence>
<comment type="caution">
    <text evidence="9">The sequence shown here is derived from an EMBL/GenBank/DDBJ whole genome shotgun (WGS) entry which is preliminary data.</text>
</comment>
<evidence type="ECO:0000256" key="5">
    <source>
        <dbReference type="ARBA" id="ARBA00023002"/>
    </source>
</evidence>
<feature type="domain" description="TauD/TfdA-like" evidence="8">
    <location>
        <begin position="141"/>
        <end position="427"/>
    </location>
</feature>
<dbReference type="Proteomes" id="UP000033710">
    <property type="component" value="Unassembled WGS sequence"/>
</dbReference>
<sequence>MDRAAFVSSLEFIWPSLAVVQPTCGACRDLRGVTRLANGRHLSTGAVGEHGVRRQGGSAEAHFLGCIDKAEHTDANQAHLDVLNSLITCPFASPHHRITAAPQPIATNMGSVDTTPALRVQPLKKGTSIDHLDYVDVSPIIGREYPTASLKQMIDAPNADEQLRDLAITICERGVVFFRAPQDDLSIDEQKDITDRLGKLTGRPAENGLHVHPLYNDPNNIPMANGQTDKNIYVINSEAQKKLYATMKNRPAATEPRDLGREWHSDSLFENCPSDFSFLRMQSTPPAGGDTLWVSGYELYDRLSPPFRALFESLTATCAQPVFQSACEAGGYDVMSPRGAPQNVDYEFAPVHPVVRTHPVTGWKSLFAGVGLHVSRINDVSTYEDQLLRDYTLRLITRNHDCVARMHWTRGACAIWSNECTLHAATPDTHLVEGVRTGVRASGIGGVPYLDPASTGRRAALGLPSF</sequence>
<feature type="chain" id="PRO_5002454634" description="TauD/TfdA-like domain-containing protein" evidence="7">
    <location>
        <begin position="19"/>
        <end position="466"/>
    </location>
</feature>
<dbReference type="AlphaFoldDB" id="A0A0F2LZY1"/>
<name>A0A0F2LZY1_SPOSC</name>
<evidence type="ECO:0000256" key="3">
    <source>
        <dbReference type="ARBA" id="ARBA00022723"/>
    </source>
</evidence>
<dbReference type="RefSeq" id="XP_016584127.1">
    <property type="nucleotide sequence ID" value="XM_016728056.1"/>
</dbReference>
<evidence type="ECO:0000256" key="2">
    <source>
        <dbReference type="ARBA" id="ARBA00005896"/>
    </source>
</evidence>
<dbReference type="VEuPathDB" id="FungiDB:SPSK_01125"/>
<reference evidence="9 10" key="2">
    <citation type="journal article" date="2015" name="Eukaryot. Cell">
        <title>Asexual propagation of a virulent clone complex in a human and feline outbreak of sporotrichosis.</title>
        <authorList>
            <person name="Teixeira Mde M."/>
            <person name="Rodrigues A.M."/>
            <person name="Tsui C.K."/>
            <person name="de Almeida L.G."/>
            <person name="Van Diepeningen A.D."/>
            <person name="van den Ende B.G."/>
            <person name="Fernandes G.F."/>
            <person name="Kano R."/>
            <person name="Hamelin R.C."/>
            <person name="Lopes-Bezerra L.M."/>
            <person name="Vasconcelos A.T."/>
            <person name="de Hoog S."/>
            <person name="de Camargo Z.P."/>
            <person name="Felipe M.S."/>
        </authorList>
    </citation>
    <scope>NUCLEOTIDE SEQUENCE [LARGE SCALE GENOMIC DNA]</scope>
    <source>
        <strain evidence="9 10">1099-18</strain>
    </source>
</reference>
<dbReference type="GO" id="GO:0005737">
    <property type="term" value="C:cytoplasm"/>
    <property type="evidence" value="ECO:0007669"/>
    <property type="project" value="TreeGrafter"/>
</dbReference>
<evidence type="ECO:0000256" key="6">
    <source>
        <dbReference type="ARBA" id="ARBA00023004"/>
    </source>
</evidence>
<feature type="signal peptide" evidence="7">
    <location>
        <begin position="1"/>
        <end position="18"/>
    </location>
</feature>
<reference evidence="9 10" key="1">
    <citation type="journal article" date="2014" name="BMC Genomics">
        <title>Comparative genomics of the major fungal agents of human and animal Sporotrichosis: Sporothrix schenckii and Sporothrix brasiliensis.</title>
        <authorList>
            <person name="Teixeira M.M."/>
            <person name="de Almeida L.G."/>
            <person name="Kubitschek-Barreira P."/>
            <person name="Alves F.L."/>
            <person name="Kioshima E.S."/>
            <person name="Abadio A.K."/>
            <person name="Fernandes L."/>
            <person name="Derengowski L.S."/>
            <person name="Ferreira K.S."/>
            <person name="Souza R.C."/>
            <person name="Ruiz J.C."/>
            <person name="de Andrade N.C."/>
            <person name="Paes H.C."/>
            <person name="Nicola A.M."/>
            <person name="Albuquerque P."/>
            <person name="Gerber A.L."/>
            <person name="Martins V.P."/>
            <person name="Peconick L.D."/>
            <person name="Neto A.V."/>
            <person name="Chaucanez C.B."/>
            <person name="Silva P.A."/>
            <person name="Cunha O.L."/>
            <person name="de Oliveira F.F."/>
            <person name="dos Santos T.C."/>
            <person name="Barros A.L."/>
            <person name="Soares M.A."/>
            <person name="de Oliveira L.M."/>
            <person name="Marini M.M."/>
            <person name="Villalobos-Duno H."/>
            <person name="Cunha M.M."/>
            <person name="de Hoog S."/>
            <person name="da Silveira J.F."/>
            <person name="Henrissat B."/>
            <person name="Nino-Vega G.A."/>
            <person name="Cisalpino P.S."/>
            <person name="Mora-Montes H.M."/>
            <person name="Almeida S.R."/>
            <person name="Stajich J.E."/>
            <person name="Lopes-Bezerra L.M."/>
            <person name="Vasconcelos A.T."/>
            <person name="Felipe M.S."/>
        </authorList>
    </citation>
    <scope>NUCLEOTIDE SEQUENCE [LARGE SCALE GENOMIC DNA]</scope>
    <source>
        <strain evidence="9 10">1099-18</strain>
    </source>
</reference>
<keyword evidence="4" id="KW-0223">Dioxygenase</keyword>
<dbReference type="Pfam" id="PF02668">
    <property type="entry name" value="TauD"/>
    <property type="match status" value="1"/>
</dbReference>
<dbReference type="OrthoDB" id="10257314at2759"/>
<proteinExistence type="inferred from homology"/>
<keyword evidence="6" id="KW-0408">Iron</keyword>
<dbReference type="InterPro" id="IPR051323">
    <property type="entry name" value="AtsK-like"/>
</dbReference>
<dbReference type="Gene3D" id="3.60.130.10">
    <property type="entry name" value="Clavaminate synthase-like"/>
    <property type="match status" value="1"/>
</dbReference>
<protein>
    <recommendedName>
        <fullName evidence="8">TauD/TfdA-like domain-containing protein</fullName>
    </recommendedName>
</protein>
<evidence type="ECO:0000256" key="4">
    <source>
        <dbReference type="ARBA" id="ARBA00022964"/>
    </source>
</evidence>
<accession>A0A0F2LZY1</accession>
<dbReference type="SUPFAM" id="SSF51197">
    <property type="entry name" value="Clavaminate synthase-like"/>
    <property type="match status" value="1"/>
</dbReference>
<evidence type="ECO:0000256" key="1">
    <source>
        <dbReference type="ARBA" id="ARBA00001954"/>
    </source>
</evidence>
<comment type="similarity">
    <text evidence="2">Belongs to the TfdA dioxygenase family.</text>
</comment>
<gene>
    <name evidence="9" type="ORF">SPSK_01125</name>
</gene>
<dbReference type="EMBL" id="AXCR01000011">
    <property type="protein sequence ID" value="KJR81451.1"/>
    <property type="molecule type" value="Genomic_DNA"/>
</dbReference>
<keyword evidence="3" id="KW-0479">Metal-binding</keyword>
<dbReference type="GO" id="GO:0046872">
    <property type="term" value="F:metal ion binding"/>
    <property type="evidence" value="ECO:0007669"/>
    <property type="project" value="UniProtKB-KW"/>
</dbReference>
<dbReference type="GO" id="GO:0016706">
    <property type="term" value="F:2-oxoglutarate-dependent dioxygenase activity"/>
    <property type="evidence" value="ECO:0007669"/>
    <property type="project" value="TreeGrafter"/>
</dbReference>
<keyword evidence="5" id="KW-0560">Oxidoreductase</keyword>
<organism evidence="9 10">
    <name type="scientific">Sporothrix schenckii 1099-18</name>
    <dbReference type="NCBI Taxonomy" id="1397361"/>
    <lineage>
        <taxon>Eukaryota</taxon>
        <taxon>Fungi</taxon>
        <taxon>Dikarya</taxon>
        <taxon>Ascomycota</taxon>
        <taxon>Pezizomycotina</taxon>
        <taxon>Sordariomycetes</taxon>
        <taxon>Sordariomycetidae</taxon>
        <taxon>Ophiostomatales</taxon>
        <taxon>Ophiostomataceae</taxon>
        <taxon>Sporothrix</taxon>
    </lineage>
</organism>
<dbReference type="PANTHER" id="PTHR30468:SF10">
    <property type="entry name" value="TAUD_TFDA-LIKE DOMAIN-CONTAINING PROTEIN"/>
    <property type="match status" value="1"/>
</dbReference>
<evidence type="ECO:0000256" key="7">
    <source>
        <dbReference type="SAM" id="SignalP"/>
    </source>
</evidence>
<dbReference type="PANTHER" id="PTHR30468">
    <property type="entry name" value="ALPHA-KETOGLUTARATE-DEPENDENT SULFONATE DIOXYGENASE"/>
    <property type="match status" value="1"/>
</dbReference>